<comment type="pathway">
    <text evidence="12">Cell wall biogenesis; peptidoglycan biosynthesis.</text>
</comment>
<evidence type="ECO:0000256" key="9">
    <source>
        <dbReference type="ARBA" id="ARBA00023136"/>
    </source>
</evidence>
<evidence type="ECO:0000313" key="15">
    <source>
        <dbReference type="EMBL" id="APF17916.1"/>
    </source>
</evidence>
<gene>
    <name evidence="12 15" type="primary">mraY</name>
    <name evidence="15" type="ORF">Cabys_1167</name>
    <name evidence="16" type="ORF">Calab_2363</name>
</gene>
<proteinExistence type="inferred from homology"/>
<dbReference type="PaxDb" id="880073-Calab_2363"/>
<dbReference type="PROSITE" id="PS01348">
    <property type="entry name" value="MRAY_2"/>
    <property type="match status" value="1"/>
</dbReference>
<comment type="cofactor">
    <cofactor evidence="12 14">
        <name>Mg(2+)</name>
        <dbReference type="ChEBI" id="CHEBI:18420"/>
    </cofactor>
</comment>
<evidence type="ECO:0000256" key="1">
    <source>
        <dbReference type="ARBA" id="ARBA00004141"/>
    </source>
</evidence>
<dbReference type="Proteomes" id="UP000183868">
    <property type="component" value="Chromosome"/>
</dbReference>
<evidence type="ECO:0000256" key="10">
    <source>
        <dbReference type="ARBA" id="ARBA00023306"/>
    </source>
</evidence>
<dbReference type="RefSeq" id="WP_006929167.1">
    <property type="nucleotide sequence ID" value="NZ_CM001402.1"/>
</dbReference>
<dbReference type="PROSITE" id="PS01347">
    <property type="entry name" value="MRAY_1"/>
    <property type="match status" value="1"/>
</dbReference>
<dbReference type="UniPathway" id="UPA00219"/>
<dbReference type="Proteomes" id="UP000004671">
    <property type="component" value="Chromosome"/>
</dbReference>
<keyword evidence="4 12" id="KW-0808">Transferase</keyword>
<feature type="transmembrane region" description="Helical" evidence="12">
    <location>
        <begin position="20"/>
        <end position="40"/>
    </location>
</feature>
<comment type="function">
    <text evidence="12">Catalyzes the initial step of the lipid cycle reactions in the biosynthesis of the cell wall peptidoglycan: transfers peptidoglycan precursor phospho-MurNAc-pentapeptide from UDP-MurNAc-pentapeptide onto the lipid carrier undecaprenyl phosphate, yielding undecaprenyl-pyrophosphoryl-MurNAc-pentapeptide, known as lipid I.</text>
</comment>
<reference evidence="16 17" key="1">
    <citation type="submission" date="2011-09" db="EMBL/GenBank/DDBJ databases">
        <title>The permanent draft genome of Caldithrix abyssi DSM 13497.</title>
        <authorList>
            <consortium name="US DOE Joint Genome Institute (JGI-PGF)"/>
            <person name="Lucas S."/>
            <person name="Han J."/>
            <person name="Lapidus A."/>
            <person name="Bruce D."/>
            <person name="Goodwin L."/>
            <person name="Pitluck S."/>
            <person name="Peters L."/>
            <person name="Kyrpides N."/>
            <person name="Mavromatis K."/>
            <person name="Ivanova N."/>
            <person name="Mikhailova N."/>
            <person name="Chertkov O."/>
            <person name="Detter J.C."/>
            <person name="Tapia R."/>
            <person name="Han C."/>
            <person name="Land M."/>
            <person name="Hauser L."/>
            <person name="Markowitz V."/>
            <person name="Cheng J.-F."/>
            <person name="Hugenholtz P."/>
            <person name="Woyke T."/>
            <person name="Wu D."/>
            <person name="Spring S."/>
            <person name="Brambilla E."/>
            <person name="Klenk H.-P."/>
            <person name="Eisen J.A."/>
        </authorList>
    </citation>
    <scope>NUCLEOTIDE SEQUENCE [LARGE SCALE GENOMIC DNA]</scope>
    <source>
        <strain evidence="16 17">DSM 13497</strain>
    </source>
</reference>
<feature type="transmembrane region" description="Helical" evidence="12">
    <location>
        <begin position="291"/>
        <end position="314"/>
    </location>
</feature>
<evidence type="ECO:0000256" key="4">
    <source>
        <dbReference type="ARBA" id="ARBA00022679"/>
    </source>
</evidence>
<keyword evidence="3 12" id="KW-0132">Cell division</keyword>
<dbReference type="InterPro" id="IPR018480">
    <property type="entry name" value="PNAcMuramoyl-5peptid_Trfase_CS"/>
</dbReference>
<keyword evidence="5 12" id="KW-0812">Transmembrane</keyword>
<dbReference type="GO" id="GO:0008963">
    <property type="term" value="F:phospho-N-acetylmuramoyl-pentapeptide-transferase activity"/>
    <property type="evidence" value="ECO:0007669"/>
    <property type="project" value="UniProtKB-UniRule"/>
</dbReference>
<dbReference type="STRING" id="880073.Cabys_1167"/>
<dbReference type="FunCoup" id="H1XY46">
    <property type="interactions" value="396"/>
</dbReference>
<feature type="transmembrane region" description="Helical" evidence="12">
    <location>
        <begin position="345"/>
        <end position="364"/>
    </location>
</feature>
<dbReference type="HAMAP" id="MF_00038">
    <property type="entry name" value="MraY"/>
    <property type="match status" value="1"/>
</dbReference>
<sequence length="367" mass="40999">MLAKFLYQFTDYFIGFNVFRYITVRAALAAITALVLSWWIGPKVIRLLKKYQIGEEIRIEGPQSHQVKRGTPTMGGLIILFSIVIAVLLWADVFNLYLLLIFLTTLVMGLVGFLDDYLKSIMKIKKGLIGRYKLLGQISVGLLLGLVIYFHPFFDGLHSNTSVPFFKNLEIDFGWFYILFIIFVLTGSSNAVNLTDGLDGLATGLSAIAFIALAGMAYVTSNVKFADYLNIIYLPGTEELAIFCMAVFGAAMGFLWFNAYPAEIFMGDTGSLALGTAMGAAAILLKKELLLLLIAGVFIAEALSVIIQTSYFKYTRKRYGQGKRVFKMAPIHHHFELKGWHETKVVIRFWIVGILLALLSLSTFKTQ</sequence>
<feature type="transmembrane region" description="Helical" evidence="12">
    <location>
        <begin position="240"/>
        <end position="257"/>
    </location>
</feature>
<evidence type="ECO:0000313" key="18">
    <source>
        <dbReference type="Proteomes" id="UP000183868"/>
    </source>
</evidence>
<keyword evidence="8 12" id="KW-1133">Transmembrane helix</keyword>
<comment type="similarity">
    <text evidence="2 12">Belongs to the glycosyltransferase 4 family. MraY subfamily.</text>
</comment>
<dbReference type="PANTHER" id="PTHR22926:SF5">
    <property type="entry name" value="PHOSPHO-N-ACETYLMURAMOYL-PENTAPEPTIDE-TRANSFERASE HOMOLOG"/>
    <property type="match status" value="1"/>
</dbReference>
<protein>
    <recommendedName>
        <fullName evidence="12 13">Phospho-N-acetylmuramoyl-pentapeptide-transferase</fullName>
        <ecNumber evidence="12 13">2.7.8.13</ecNumber>
    </recommendedName>
    <alternativeName>
        <fullName evidence="12">UDP-MurNAc-pentapeptide phosphotransferase</fullName>
    </alternativeName>
</protein>
<dbReference type="GO" id="GO:0008360">
    <property type="term" value="P:regulation of cell shape"/>
    <property type="evidence" value="ECO:0007669"/>
    <property type="project" value="UniProtKB-KW"/>
</dbReference>
<evidence type="ECO:0000313" key="17">
    <source>
        <dbReference type="Proteomes" id="UP000004671"/>
    </source>
</evidence>
<evidence type="ECO:0000256" key="14">
    <source>
        <dbReference type="PIRSR" id="PIRSR600715-1"/>
    </source>
</evidence>
<evidence type="ECO:0000256" key="5">
    <source>
        <dbReference type="ARBA" id="ARBA00022692"/>
    </source>
</evidence>
<comment type="subcellular location">
    <subcellularLocation>
        <location evidence="12">Cell membrane</location>
        <topology evidence="12">Multi-pass membrane protein</topology>
    </subcellularLocation>
    <subcellularLocation>
        <location evidence="1">Membrane</location>
        <topology evidence="1">Multi-pass membrane protein</topology>
    </subcellularLocation>
</comment>
<dbReference type="eggNOG" id="COG0472">
    <property type="taxonomic scope" value="Bacteria"/>
</dbReference>
<dbReference type="EMBL" id="CP018099">
    <property type="protein sequence ID" value="APF17916.1"/>
    <property type="molecule type" value="Genomic_DNA"/>
</dbReference>
<dbReference type="KEGG" id="caby:Cabys_1167"/>
<dbReference type="NCBIfam" id="TIGR00445">
    <property type="entry name" value="mraY"/>
    <property type="match status" value="1"/>
</dbReference>
<keyword evidence="6 12" id="KW-0133">Cell shape</keyword>
<keyword evidence="17" id="KW-1185">Reference proteome</keyword>
<dbReference type="EMBL" id="CM001402">
    <property type="protein sequence ID" value="EHO41973.1"/>
    <property type="molecule type" value="Genomic_DNA"/>
</dbReference>
<keyword evidence="12" id="KW-1003">Cell membrane</keyword>
<keyword evidence="12 14" id="KW-0460">Magnesium</keyword>
<dbReference type="OrthoDB" id="9805475at2"/>
<evidence type="ECO:0000256" key="13">
    <source>
        <dbReference type="NCBIfam" id="TIGR00445"/>
    </source>
</evidence>
<evidence type="ECO:0000256" key="12">
    <source>
        <dbReference type="HAMAP-Rule" id="MF_00038"/>
    </source>
</evidence>
<accession>H1XY46</accession>
<evidence type="ECO:0000256" key="2">
    <source>
        <dbReference type="ARBA" id="ARBA00005583"/>
    </source>
</evidence>
<keyword evidence="9 12" id="KW-0472">Membrane</keyword>
<keyword evidence="10 12" id="KW-0131">Cell cycle</keyword>
<evidence type="ECO:0000256" key="7">
    <source>
        <dbReference type="ARBA" id="ARBA00022984"/>
    </source>
</evidence>
<evidence type="ECO:0000256" key="6">
    <source>
        <dbReference type="ARBA" id="ARBA00022960"/>
    </source>
</evidence>
<organism evidence="16 17">
    <name type="scientific">Caldithrix abyssi DSM 13497</name>
    <dbReference type="NCBI Taxonomy" id="880073"/>
    <lineage>
        <taxon>Bacteria</taxon>
        <taxon>Pseudomonadati</taxon>
        <taxon>Calditrichota</taxon>
        <taxon>Calditrichia</taxon>
        <taxon>Calditrichales</taxon>
        <taxon>Calditrichaceae</taxon>
        <taxon>Caldithrix</taxon>
    </lineage>
</organism>
<name>H1XY46_CALAY</name>
<feature type="transmembrane region" description="Helical" evidence="12">
    <location>
        <begin position="174"/>
        <end position="194"/>
    </location>
</feature>
<dbReference type="PANTHER" id="PTHR22926">
    <property type="entry name" value="PHOSPHO-N-ACETYLMURAMOYL-PENTAPEPTIDE-TRANSFERASE"/>
    <property type="match status" value="1"/>
</dbReference>
<keyword evidence="12 14" id="KW-0479">Metal-binding</keyword>
<evidence type="ECO:0000256" key="11">
    <source>
        <dbReference type="ARBA" id="ARBA00023316"/>
    </source>
</evidence>
<reference evidence="15 18" key="2">
    <citation type="submission" date="2016-11" db="EMBL/GenBank/DDBJ databases">
        <title>Genomic analysis of Caldithrix abyssi and proposal of a novel bacterial phylum Caldithrichaeota.</title>
        <authorList>
            <person name="Kublanov I."/>
            <person name="Sigalova O."/>
            <person name="Gavrilov S."/>
            <person name="Lebedinsky A."/>
            <person name="Ivanova N."/>
            <person name="Daum C."/>
            <person name="Reddy T."/>
            <person name="Klenk H.P."/>
            <person name="Goker M."/>
            <person name="Reva O."/>
            <person name="Miroshnichenko M."/>
            <person name="Kyprides N."/>
            <person name="Woyke T."/>
            <person name="Gelfand M."/>
        </authorList>
    </citation>
    <scope>NUCLEOTIDE SEQUENCE [LARGE SCALE GENOMIC DNA]</scope>
    <source>
        <strain evidence="15 18">LF13</strain>
    </source>
</reference>
<dbReference type="InParanoid" id="H1XY46"/>
<feature type="binding site" evidence="14">
    <location>
        <position position="268"/>
    </location>
    <ligand>
        <name>Mg(2+)</name>
        <dbReference type="ChEBI" id="CHEBI:18420"/>
    </ligand>
</feature>
<comment type="catalytic activity">
    <reaction evidence="12">
        <text>UDP-N-acetyl-alpha-D-muramoyl-L-alanyl-gamma-D-glutamyl-meso-2,6-diaminopimeloyl-D-alanyl-D-alanine + di-trans,octa-cis-undecaprenyl phosphate = di-trans,octa-cis-undecaprenyl diphospho-N-acetyl-alpha-D-muramoyl-L-alanyl-D-glutamyl-meso-2,6-diaminopimeloyl-D-alanyl-D-alanine + UMP</text>
        <dbReference type="Rhea" id="RHEA:28386"/>
        <dbReference type="ChEBI" id="CHEBI:57865"/>
        <dbReference type="ChEBI" id="CHEBI:60392"/>
        <dbReference type="ChEBI" id="CHEBI:61386"/>
        <dbReference type="ChEBI" id="CHEBI:61387"/>
        <dbReference type="EC" id="2.7.8.13"/>
    </reaction>
</comment>
<keyword evidence="7 12" id="KW-0573">Peptidoglycan synthesis</keyword>
<dbReference type="InterPro" id="IPR000715">
    <property type="entry name" value="Glycosyl_transferase_4"/>
</dbReference>
<dbReference type="HOGENOM" id="CLU_023982_0_0_0"/>
<dbReference type="AlphaFoldDB" id="H1XY46"/>
<dbReference type="GO" id="GO:0071555">
    <property type="term" value="P:cell wall organization"/>
    <property type="evidence" value="ECO:0007669"/>
    <property type="project" value="UniProtKB-KW"/>
</dbReference>
<dbReference type="EC" id="2.7.8.13" evidence="12 13"/>
<feature type="binding site" evidence="14">
    <location>
        <position position="193"/>
    </location>
    <ligand>
        <name>Mg(2+)</name>
        <dbReference type="ChEBI" id="CHEBI:18420"/>
    </ligand>
</feature>
<dbReference type="GO" id="GO:0051301">
    <property type="term" value="P:cell division"/>
    <property type="evidence" value="ECO:0007669"/>
    <property type="project" value="UniProtKB-KW"/>
</dbReference>
<feature type="transmembrane region" description="Helical" evidence="12">
    <location>
        <begin position="264"/>
        <end position="285"/>
    </location>
</feature>
<evidence type="ECO:0000256" key="8">
    <source>
        <dbReference type="ARBA" id="ARBA00022989"/>
    </source>
</evidence>
<dbReference type="CDD" id="cd06852">
    <property type="entry name" value="GT_MraY"/>
    <property type="match status" value="1"/>
</dbReference>
<feature type="transmembrane region" description="Helical" evidence="12">
    <location>
        <begin position="134"/>
        <end position="154"/>
    </location>
</feature>
<dbReference type="GO" id="GO:0046872">
    <property type="term" value="F:metal ion binding"/>
    <property type="evidence" value="ECO:0007669"/>
    <property type="project" value="UniProtKB-KW"/>
</dbReference>
<feature type="transmembrane region" description="Helical" evidence="12">
    <location>
        <begin position="201"/>
        <end position="220"/>
    </location>
</feature>
<feature type="transmembrane region" description="Helical" evidence="12">
    <location>
        <begin position="73"/>
        <end position="90"/>
    </location>
</feature>
<dbReference type="InterPro" id="IPR003524">
    <property type="entry name" value="PNAcMuramoyl-5peptid_Trfase"/>
</dbReference>
<keyword evidence="11 12" id="KW-0961">Cell wall biogenesis/degradation</keyword>
<dbReference type="Pfam" id="PF00953">
    <property type="entry name" value="Glycos_transf_4"/>
    <property type="match status" value="1"/>
</dbReference>
<feature type="transmembrane region" description="Helical" evidence="12">
    <location>
        <begin position="96"/>
        <end position="114"/>
    </location>
</feature>
<dbReference type="GO" id="GO:0009252">
    <property type="term" value="P:peptidoglycan biosynthetic process"/>
    <property type="evidence" value="ECO:0007669"/>
    <property type="project" value="UniProtKB-UniRule"/>
</dbReference>
<evidence type="ECO:0000256" key="3">
    <source>
        <dbReference type="ARBA" id="ARBA00022618"/>
    </source>
</evidence>
<evidence type="ECO:0000313" key="16">
    <source>
        <dbReference type="EMBL" id="EHO41973.1"/>
    </source>
</evidence>
<dbReference type="Pfam" id="PF10555">
    <property type="entry name" value="MraY_sig1"/>
    <property type="match status" value="1"/>
</dbReference>
<dbReference type="GO" id="GO:0005886">
    <property type="term" value="C:plasma membrane"/>
    <property type="evidence" value="ECO:0007669"/>
    <property type="project" value="UniProtKB-SubCell"/>
</dbReference>